<accession>A0A564Z485</accession>
<sequence>VSTLIRIVLSLSISARTAIRADKRKDSARAVNDDSIQVVWEAFIGLIITRRMAY</sequence>
<feature type="non-terminal residue" evidence="1">
    <location>
        <position position="1"/>
    </location>
</feature>
<keyword evidence="2" id="KW-1185">Reference proteome</keyword>
<reference evidence="1 2" key="1">
    <citation type="submission" date="2019-07" db="EMBL/GenBank/DDBJ databases">
        <authorList>
            <person name="Jastrzebski P J."/>
            <person name="Paukszto L."/>
            <person name="Jastrzebski P J."/>
        </authorList>
    </citation>
    <scope>NUCLEOTIDE SEQUENCE [LARGE SCALE GENOMIC DNA]</scope>
    <source>
        <strain evidence="1 2">WMS-il1</strain>
    </source>
</reference>
<gene>
    <name evidence="1" type="ORF">WMSIL1_LOCUS12368</name>
</gene>
<dbReference type="EMBL" id="CABIJS010000611">
    <property type="protein sequence ID" value="VUZ54270.1"/>
    <property type="molecule type" value="Genomic_DNA"/>
</dbReference>
<evidence type="ECO:0000313" key="1">
    <source>
        <dbReference type="EMBL" id="VUZ54270.1"/>
    </source>
</evidence>
<proteinExistence type="predicted"/>
<dbReference type="Proteomes" id="UP000321570">
    <property type="component" value="Unassembled WGS sequence"/>
</dbReference>
<organism evidence="1 2">
    <name type="scientific">Hymenolepis diminuta</name>
    <name type="common">Rat tapeworm</name>
    <dbReference type="NCBI Taxonomy" id="6216"/>
    <lineage>
        <taxon>Eukaryota</taxon>
        <taxon>Metazoa</taxon>
        <taxon>Spiralia</taxon>
        <taxon>Lophotrochozoa</taxon>
        <taxon>Platyhelminthes</taxon>
        <taxon>Cestoda</taxon>
        <taxon>Eucestoda</taxon>
        <taxon>Cyclophyllidea</taxon>
        <taxon>Hymenolepididae</taxon>
        <taxon>Hymenolepis</taxon>
    </lineage>
</organism>
<evidence type="ECO:0000313" key="2">
    <source>
        <dbReference type="Proteomes" id="UP000321570"/>
    </source>
</evidence>
<dbReference type="AlphaFoldDB" id="A0A564Z485"/>
<protein>
    <submittedName>
        <fullName evidence="1">Uncharacterized protein</fullName>
    </submittedName>
</protein>
<name>A0A564Z485_HYMDI</name>